<reference evidence="4" key="1">
    <citation type="submission" date="2015-04" db="EMBL/GenBank/DDBJ databases">
        <title>Physiological reanalysis, assessment of diazotrophy, and genome sequences of multiple isolates of Streptomyces thermoautotrophicus.</title>
        <authorList>
            <person name="MacKellar D.C."/>
            <person name="Lieber L."/>
            <person name="Norman J."/>
            <person name="Bolger A."/>
            <person name="Tobin C."/>
            <person name="Murray J.W."/>
            <person name="Chang R."/>
            <person name="Ford T."/>
            <person name="Nguyen P.Q."/>
            <person name="Woodward J."/>
            <person name="Permingeat H."/>
            <person name="Joshi N.S."/>
            <person name="Silver P.A."/>
            <person name="Usadel B."/>
            <person name="Rutherford A.W."/>
            <person name="Friesen M."/>
            <person name="Prell J."/>
        </authorList>
    </citation>
    <scope>NUCLEOTIDE SEQUENCE [LARGE SCALE GENOMIC DNA]</scope>
    <source>
        <strain evidence="4">H1</strain>
    </source>
</reference>
<dbReference type="InterPro" id="IPR052909">
    <property type="entry name" value="Transposase_6_like"/>
</dbReference>
<dbReference type="PANTHER" id="PTHR46637:SF1">
    <property type="entry name" value="BLL5188 PROTEIN"/>
    <property type="match status" value="1"/>
</dbReference>
<feature type="region of interest" description="Disordered" evidence="1">
    <location>
        <begin position="53"/>
        <end position="94"/>
    </location>
</feature>
<evidence type="ECO:0000313" key="4">
    <source>
        <dbReference type="Proteomes" id="UP000070188"/>
    </source>
</evidence>
<name>A0A132MN49_9ACTN</name>
<dbReference type="Proteomes" id="UP000070188">
    <property type="component" value="Unassembled WGS sequence"/>
</dbReference>
<dbReference type="PATRIC" id="fig|1469144.10.peg.1029"/>
<dbReference type="AlphaFoldDB" id="A0A132MN49"/>
<keyword evidence="4" id="KW-1185">Reference proteome</keyword>
<feature type="domain" description="Insertion element IS402-like" evidence="2">
    <location>
        <begin position="7"/>
        <end position="60"/>
    </location>
</feature>
<comment type="caution">
    <text evidence="3">The sequence shown here is derived from an EMBL/GenBank/DDBJ whole genome shotgun (WGS) entry which is preliminary data.</text>
</comment>
<evidence type="ECO:0000256" key="1">
    <source>
        <dbReference type="SAM" id="MobiDB-lite"/>
    </source>
</evidence>
<proteinExistence type="predicted"/>
<evidence type="ECO:0000259" key="2">
    <source>
        <dbReference type="Pfam" id="PF13340"/>
    </source>
</evidence>
<dbReference type="EMBL" id="LAXD01000001">
    <property type="protein sequence ID" value="KWW99278.1"/>
    <property type="molecule type" value="Genomic_DNA"/>
</dbReference>
<dbReference type="Pfam" id="PF13340">
    <property type="entry name" value="DUF4096"/>
    <property type="match status" value="1"/>
</dbReference>
<dbReference type="STRING" id="1469144.LI90_912"/>
<accession>A0A132MN49</accession>
<protein>
    <submittedName>
        <fullName evidence="3">Mobile element protein</fullName>
    </submittedName>
</protein>
<gene>
    <name evidence="3" type="ORF">LI90_912</name>
</gene>
<organism evidence="3 4">
    <name type="scientific">Carbonactinospora thermoautotrophica</name>
    <dbReference type="NCBI Taxonomy" id="1469144"/>
    <lineage>
        <taxon>Bacteria</taxon>
        <taxon>Bacillati</taxon>
        <taxon>Actinomycetota</taxon>
        <taxon>Actinomycetes</taxon>
        <taxon>Kitasatosporales</taxon>
        <taxon>Carbonactinosporaceae</taxon>
        <taxon>Carbonactinospora</taxon>
    </lineage>
</organism>
<dbReference type="InterPro" id="IPR025161">
    <property type="entry name" value="IS402-like_dom"/>
</dbReference>
<dbReference type="PANTHER" id="PTHR46637">
    <property type="entry name" value="TIS1421-TRANSPOSASE PROTEIN A"/>
    <property type="match status" value="1"/>
</dbReference>
<evidence type="ECO:0000313" key="3">
    <source>
        <dbReference type="EMBL" id="KWW99278.1"/>
    </source>
</evidence>
<sequence length="94" mass="10585">MVRRHELTDAEWELIEPLLPRPATGRPRHDDRRVLNGIVWKIRTGVAWRDVPERYGPWQSLSPGSGGGRPMAPSPACSPRRRPAPTPRATSTGW</sequence>